<dbReference type="Gene3D" id="3.90.1200.10">
    <property type="match status" value="1"/>
</dbReference>
<dbReference type="GO" id="GO:0016740">
    <property type="term" value="F:transferase activity"/>
    <property type="evidence" value="ECO:0007669"/>
    <property type="project" value="UniProtKB-KW"/>
</dbReference>
<proteinExistence type="predicted"/>
<sequence length="371" mass="39611">MPPLPSRPRSVTPPRTRGSAGERASTGYLPIGGGDGARAAPRTRPVVTVTTPPRGPGNRGAGLRWLTGRVPTPASHGVTRSDRALFDALVGTGRARSAAGGEAELLYERKDSVIVRVGDIVLKAHPEGVRPADLVARVRVAASTPGLLAPLEPPFPVAGRTVTVWPHGTPVTPDVDPPWEEGARLLARLHRHPVPAHAPACRGWARRVARAVGRLPRGTNDAAVAEIRRTHAGLSPWLRSLPEPEAPACLVHGDWHLGQLVHTPNAGWRLIDIGDLGTGDPAWDLARPAALFASGLLPPREWERFLAAYRAAGGPAVPPEGDPWSTLDLPARAMVVQIAATRVGRARAEGRPLNEQEEPLVRICRRIRLSH</sequence>
<dbReference type="InterPro" id="IPR002575">
    <property type="entry name" value="Aminoglycoside_PTrfase"/>
</dbReference>
<dbReference type="OrthoDB" id="9797603at2"/>
<keyword evidence="3" id="KW-0808">Transferase</keyword>
<dbReference type="InterPro" id="IPR011009">
    <property type="entry name" value="Kinase-like_dom_sf"/>
</dbReference>
<feature type="compositionally biased region" description="Low complexity" evidence="1">
    <location>
        <begin position="37"/>
        <end position="52"/>
    </location>
</feature>
<feature type="domain" description="Aminoglycoside phosphotransferase" evidence="2">
    <location>
        <begin position="182"/>
        <end position="323"/>
    </location>
</feature>
<keyword evidence="4" id="KW-1185">Reference proteome</keyword>
<evidence type="ECO:0000313" key="4">
    <source>
        <dbReference type="Proteomes" id="UP000269198"/>
    </source>
</evidence>
<name>A0A3N0E575_9ACTN</name>
<evidence type="ECO:0000256" key="1">
    <source>
        <dbReference type="SAM" id="MobiDB-lite"/>
    </source>
</evidence>
<evidence type="ECO:0000313" key="3">
    <source>
        <dbReference type="EMBL" id="RNL83002.1"/>
    </source>
</evidence>
<comment type="caution">
    <text evidence="3">The sequence shown here is derived from an EMBL/GenBank/DDBJ whole genome shotgun (WGS) entry which is preliminary data.</text>
</comment>
<dbReference type="AlphaFoldDB" id="A0A3N0E575"/>
<feature type="compositionally biased region" description="Low complexity" evidence="1">
    <location>
        <begin position="7"/>
        <end position="17"/>
    </location>
</feature>
<dbReference type="Proteomes" id="UP000269198">
    <property type="component" value="Unassembled WGS sequence"/>
</dbReference>
<feature type="region of interest" description="Disordered" evidence="1">
    <location>
        <begin position="1"/>
        <end position="63"/>
    </location>
</feature>
<protein>
    <submittedName>
        <fullName evidence="3">Aminoglycoside phosphotransferase family protein</fullName>
    </submittedName>
</protein>
<organism evidence="3 4">
    <name type="scientific">Halostreptopolyspora alba</name>
    <dbReference type="NCBI Taxonomy" id="2487137"/>
    <lineage>
        <taxon>Bacteria</taxon>
        <taxon>Bacillati</taxon>
        <taxon>Actinomycetota</taxon>
        <taxon>Actinomycetes</taxon>
        <taxon>Streptosporangiales</taxon>
        <taxon>Nocardiopsidaceae</taxon>
        <taxon>Halostreptopolyspora</taxon>
    </lineage>
</organism>
<reference evidence="3 4" key="1">
    <citation type="submission" date="2018-11" db="EMBL/GenBank/DDBJ databases">
        <title>The genome draft of YIM 96095.</title>
        <authorList>
            <person name="Tang S.-K."/>
            <person name="Chunyu W.-X."/>
            <person name="Feng Y.-Z."/>
        </authorList>
    </citation>
    <scope>NUCLEOTIDE SEQUENCE [LARGE SCALE GENOMIC DNA]</scope>
    <source>
        <strain evidence="3 4">YIM 96095</strain>
    </source>
</reference>
<dbReference type="SUPFAM" id="SSF56112">
    <property type="entry name" value="Protein kinase-like (PK-like)"/>
    <property type="match status" value="1"/>
</dbReference>
<dbReference type="Pfam" id="PF01636">
    <property type="entry name" value="APH"/>
    <property type="match status" value="1"/>
</dbReference>
<gene>
    <name evidence="3" type="ORF">EFW17_17450</name>
</gene>
<dbReference type="EMBL" id="RJMB01000019">
    <property type="protein sequence ID" value="RNL83002.1"/>
    <property type="molecule type" value="Genomic_DNA"/>
</dbReference>
<evidence type="ECO:0000259" key="2">
    <source>
        <dbReference type="Pfam" id="PF01636"/>
    </source>
</evidence>
<accession>A0A3N0E575</accession>